<protein>
    <submittedName>
        <fullName evidence="4">Diguanylate cyclase (GGDEF) domain-containing protein</fullName>
    </submittedName>
</protein>
<dbReference type="Pfam" id="PF00990">
    <property type="entry name" value="GGDEF"/>
    <property type="match status" value="1"/>
</dbReference>
<dbReference type="Gene3D" id="3.30.70.270">
    <property type="match status" value="1"/>
</dbReference>
<evidence type="ECO:0000256" key="1">
    <source>
        <dbReference type="SAM" id="Phobius"/>
    </source>
</evidence>
<dbReference type="SUPFAM" id="SSF55073">
    <property type="entry name" value="Nucleotide cyclase"/>
    <property type="match status" value="1"/>
</dbReference>
<feature type="domain" description="HD-GYP" evidence="3">
    <location>
        <begin position="309"/>
        <end position="504"/>
    </location>
</feature>
<dbReference type="Pfam" id="PF13487">
    <property type="entry name" value="HD_5"/>
    <property type="match status" value="1"/>
</dbReference>
<dbReference type="Gene3D" id="1.10.3210.10">
    <property type="entry name" value="Hypothetical protein af1432"/>
    <property type="match status" value="1"/>
</dbReference>
<dbReference type="SUPFAM" id="SSF109604">
    <property type="entry name" value="HD-domain/PDEase-like"/>
    <property type="match status" value="1"/>
</dbReference>
<dbReference type="HOGENOM" id="CLU_000445_92_9_9"/>
<dbReference type="OrthoDB" id="9804747at2"/>
<dbReference type="STRING" id="720554.Clocl_2079"/>
<feature type="transmembrane region" description="Helical" evidence="1">
    <location>
        <begin position="100"/>
        <end position="121"/>
    </location>
</feature>
<reference evidence="4 5" key="2">
    <citation type="journal article" date="2012" name="Stand. Genomic Sci.">
        <title>Complete Genome Sequence of Clostridium clariflavum DSM 19732.</title>
        <authorList>
            <person name="Izquierdo J.A."/>
            <person name="Goodwin L."/>
            <person name="Davenport K.W."/>
            <person name="Teshima H."/>
            <person name="Bruce D."/>
            <person name="Detter C."/>
            <person name="Tapia R."/>
            <person name="Han S."/>
            <person name="Land M."/>
            <person name="Hauser L."/>
            <person name="Jeffries C.D."/>
            <person name="Han J."/>
            <person name="Pitluck S."/>
            <person name="Nolan M."/>
            <person name="Chen A."/>
            <person name="Huntemann M."/>
            <person name="Mavromatis K."/>
            <person name="Mikhailova N."/>
            <person name="Liolios K."/>
            <person name="Woyke T."/>
            <person name="Lynd L.R."/>
        </authorList>
    </citation>
    <scope>NUCLEOTIDE SEQUENCE [LARGE SCALE GENOMIC DNA]</scope>
    <source>
        <strain evidence="5">DSM 19732 / NBRC 101661 / EBR45</strain>
    </source>
</reference>
<keyword evidence="5" id="KW-1185">Reference proteome</keyword>
<dbReference type="SMART" id="SM00471">
    <property type="entry name" value="HDc"/>
    <property type="match status" value="1"/>
</dbReference>
<evidence type="ECO:0000259" key="2">
    <source>
        <dbReference type="PROSITE" id="PS50887"/>
    </source>
</evidence>
<gene>
    <name evidence="4" type="ordered locus">Clocl_2079</name>
</gene>
<sequence length="506" mass="58390">METSLLKKYHKLIKEHFESRTQLVELAICYIVFIITFLIKNRCSLEQKSMISQIQGFIAMYMAFRFSIVGMFLYYIIFLIDGGLLLHNFIFNRDLSYNYPLSFLFFSLTLFWVTIVGVISYRQERYRKETQRLAITDELTEVYNKRYFYITLESELKNSSSANSLGLILIDVDNFTMYNDLYGHNCGDRILKGTAAILKNVVGEKEMLFRFEEDGFAILAKDRDIKSLEEYAKYIHDTYEKLKEKYYDENLAKKLTISIGMSIYPRISSNMEDLISHANAALYQAKNMGEDKVNLYQDIMMLIHKNVKSDQQMIGMLKGLLSTINAKDKYTFGHCERVSSYAVMVGEAMGLDKQELQTLLHAGLLHDIGKIELPKSVLNKTACLSEEEIKTVNEHPILSAHILEPLSNTGNLIDYVIHHHERYDGKGYPDGLKGEEISIGARILCVVDCFDAMVSERPYRRSMTIEEAIIELKRCAGTQFDPKIVQIFIDALRNKMSVKYDYKIGV</sequence>
<dbReference type="CDD" id="cd00077">
    <property type="entry name" value="HDc"/>
    <property type="match status" value="1"/>
</dbReference>
<keyword evidence="1" id="KW-0812">Transmembrane</keyword>
<dbReference type="Proteomes" id="UP000005435">
    <property type="component" value="Chromosome"/>
</dbReference>
<dbReference type="eggNOG" id="COG3437">
    <property type="taxonomic scope" value="Bacteria"/>
</dbReference>
<keyword evidence="1" id="KW-1133">Transmembrane helix</keyword>
<dbReference type="InterPro" id="IPR003607">
    <property type="entry name" value="HD/PDEase_dom"/>
</dbReference>
<dbReference type="AlphaFoldDB" id="G8LWK8"/>
<evidence type="ECO:0000313" key="4">
    <source>
        <dbReference type="EMBL" id="AEV68676.1"/>
    </source>
</evidence>
<dbReference type="NCBIfam" id="TIGR00254">
    <property type="entry name" value="GGDEF"/>
    <property type="match status" value="1"/>
</dbReference>
<dbReference type="InterPro" id="IPR029787">
    <property type="entry name" value="Nucleotide_cyclase"/>
</dbReference>
<dbReference type="InterPro" id="IPR037522">
    <property type="entry name" value="HD_GYP_dom"/>
</dbReference>
<dbReference type="KEGG" id="ccl:Clocl_2079"/>
<accession>G8LWK8</accession>
<feature type="transmembrane region" description="Helical" evidence="1">
    <location>
        <begin position="59"/>
        <end position="80"/>
    </location>
</feature>
<evidence type="ECO:0000259" key="3">
    <source>
        <dbReference type="PROSITE" id="PS51832"/>
    </source>
</evidence>
<proteinExistence type="predicted"/>
<evidence type="ECO:0000313" key="5">
    <source>
        <dbReference type="Proteomes" id="UP000005435"/>
    </source>
</evidence>
<dbReference type="PROSITE" id="PS51832">
    <property type="entry name" value="HD_GYP"/>
    <property type="match status" value="1"/>
</dbReference>
<organism evidence="4 5">
    <name type="scientific">Acetivibrio clariflavus (strain DSM 19732 / NBRC 101661 / EBR45)</name>
    <name type="common">Clostridium clariflavum</name>
    <dbReference type="NCBI Taxonomy" id="720554"/>
    <lineage>
        <taxon>Bacteria</taxon>
        <taxon>Bacillati</taxon>
        <taxon>Bacillota</taxon>
        <taxon>Clostridia</taxon>
        <taxon>Eubacteriales</taxon>
        <taxon>Oscillospiraceae</taxon>
        <taxon>Acetivibrio</taxon>
    </lineage>
</organism>
<dbReference type="PANTHER" id="PTHR43155:SF2">
    <property type="entry name" value="CYCLIC DI-GMP PHOSPHODIESTERASE PA4108"/>
    <property type="match status" value="1"/>
</dbReference>
<dbReference type="InterPro" id="IPR043128">
    <property type="entry name" value="Rev_trsase/Diguanyl_cyclase"/>
</dbReference>
<dbReference type="EMBL" id="CP003065">
    <property type="protein sequence ID" value="AEV68676.1"/>
    <property type="molecule type" value="Genomic_DNA"/>
</dbReference>
<dbReference type="SMART" id="SM00267">
    <property type="entry name" value="GGDEF"/>
    <property type="match status" value="1"/>
</dbReference>
<dbReference type="PROSITE" id="PS50887">
    <property type="entry name" value="GGDEF"/>
    <property type="match status" value="1"/>
</dbReference>
<dbReference type="CDD" id="cd01949">
    <property type="entry name" value="GGDEF"/>
    <property type="match status" value="1"/>
</dbReference>
<dbReference type="InterPro" id="IPR000160">
    <property type="entry name" value="GGDEF_dom"/>
</dbReference>
<feature type="transmembrane region" description="Helical" evidence="1">
    <location>
        <begin position="20"/>
        <end position="39"/>
    </location>
</feature>
<keyword evidence="1" id="KW-0472">Membrane</keyword>
<dbReference type="PANTHER" id="PTHR43155">
    <property type="entry name" value="CYCLIC DI-GMP PHOSPHODIESTERASE PA4108-RELATED"/>
    <property type="match status" value="1"/>
</dbReference>
<reference evidence="5" key="1">
    <citation type="submission" date="2011-12" db="EMBL/GenBank/DDBJ databases">
        <title>Complete sequence of Clostridium clariflavum DSM 19732.</title>
        <authorList>
            <consortium name="US DOE Joint Genome Institute"/>
            <person name="Lucas S."/>
            <person name="Han J."/>
            <person name="Lapidus A."/>
            <person name="Cheng J.-F."/>
            <person name="Goodwin L."/>
            <person name="Pitluck S."/>
            <person name="Peters L."/>
            <person name="Teshima H."/>
            <person name="Detter J.C."/>
            <person name="Han C."/>
            <person name="Tapia R."/>
            <person name="Land M."/>
            <person name="Hauser L."/>
            <person name="Kyrpides N."/>
            <person name="Ivanova N."/>
            <person name="Pagani I."/>
            <person name="Kitzmiller T."/>
            <person name="Lynd L."/>
            <person name="Izquierdo J."/>
            <person name="Woyke T."/>
        </authorList>
    </citation>
    <scope>NUCLEOTIDE SEQUENCE [LARGE SCALE GENOMIC DNA]</scope>
    <source>
        <strain evidence="5">DSM 19732 / NBRC 101661 / EBR45</strain>
    </source>
</reference>
<feature type="domain" description="GGDEF" evidence="2">
    <location>
        <begin position="163"/>
        <end position="298"/>
    </location>
</feature>
<name>G8LWK8_ACECE</name>